<evidence type="ECO:0000256" key="1">
    <source>
        <dbReference type="SAM" id="MobiDB-lite"/>
    </source>
</evidence>
<dbReference type="InterPro" id="IPR007218">
    <property type="entry name" value="DNA_pol_delta_4"/>
</dbReference>
<feature type="region of interest" description="Disordered" evidence="1">
    <location>
        <begin position="1"/>
        <end position="57"/>
    </location>
</feature>
<evidence type="ECO:0000313" key="3">
    <source>
        <dbReference type="Proteomes" id="UP001320245"/>
    </source>
</evidence>
<dbReference type="GO" id="GO:0000731">
    <property type="term" value="P:DNA synthesis involved in DNA repair"/>
    <property type="evidence" value="ECO:0007669"/>
    <property type="project" value="InterPro"/>
</dbReference>
<dbReference type="GO" id="GO:0003887">
    <property type="term" value="F:DNA-directed DNA polymerase activity"/>
    <property type="evidence" value="ECO:0007669"/>
    <property type="project" value="TreeGrafter"/>
</dbReference>
<feature type="compositionally biased region" description="Polar residues" evidence="1">
    <location>
        <begin position="16"/>
        <end position="27"/>
    </location>
</feature>
<dbReference type="Pfam" id="PF04081">
    <property type="entry name" value="DNA_pol_delta_4"/>
    <property type="match status" value="2"/>
</dbReference>
<dbReference type="AlphaFoldDB" id="A0AAN9UIV8"/>
<organism evidence="2 3">
    <name type="scientific">Cytospora paraplurivora</name>
    <dbReference type="NCBI Taxonomy" id="2898453"/>
    <lineage>
        <taxon>Eukaryota</taxon>
        <taxon>Fungi</taxon>
        <taxon>Dikarya</taxon>
        <taxon>Ascomycota</taxon>
        <taxon>Pezizomycotina</taxon>
        <taxon>Sordariomycetes</taxon>
        <taxon>Sordariomycetidae</taxon>
        <taxon>Diaporthales</taxon>
        <taxon>Cytosporaceae</taxon>
        <taxon>Cytospora</taxon>
    </lineage>
</organism>
<sequence length="214" mass="23967">MPATRRSTRGAARSAVSKQQSTLSFNHRITKGSAAKTGKDAKVSSTDPVKVEQPAEEDVVDVVELEAQPEEVVPARQEPQKTATEARAEKISDAQVKRYWKGVEDARMAKRVHQEELSLPEKVLRYFDVSSQYGVGHTQSTCRLIQFAQGRQLTMRQPCVGIPRMQRWYRAEKLGLKPPIEVLAVLLKEEKQGNKEIERAAIDRIMESTAIGSL</sequence>
<gene>
    <name evidence="2" type="ORF">SLS53_001105</name>
</gene>
<dbReference type="GO" id="GO:0006261">
    <property type="term" value="P:DNA-templated DNA replication"/>
    <property type="evidence" value="ECO:0007669"/>
    <property type="project" value="TreeGrafter"/>
</dbReference>
<dbReference type="GO" id="GO:0043625">
    <property type="term" value="C:delta DNA polymerase complex"/>
    <property type="evidence" value="ECO:0007669"/>
    <property type="project" value="TreeGrafter"/>
</dbReference>
<evidence type="ECO:0008006" key="4">
    <source>
        <dbReference type="Google" id="ProtNLM"/>
    </source>
</evidence>
<protein>
    <recommendedName>
        <fullName evidence="4">DNA polymerase delta subunit 4</fullName>
    </recommendedName>
</protein>
<dbReference type="PANTHER" id="PTHR14303:SF0">
    <property type="entry name" value="DNA POLYMERASE DELTA SUBUNIT 4"/>
    <property type="match status" value="1"/>
</dbReference>
<name>A0AAN9UIV8_9PEZI</name>
<dbReference type="EMBL" id="JAJSPL020000003">
    <property type="protein sequence ID" value="KAK7747856.1"/>
    <property type="molecule type" value="Genomic_DNA"/>
</dbReference>
<proteinExistence type="predicted"/>
<accession>A0AAN9UIV8</accession>
<comment type="caution">
    <text evidence="2">The sequence shown here is derived from an EMBL/GenBank/DDBJ whole genome shotgun (WGS) entry which is preliminary data.</text>
</comment>
<evidence type="ECO:0000313" key="2">
    <source>
        <dbReference type="EMBL" id="KAK7747856.1"/>
    </source>
</evidence>
<feature type="compositionally biased region" description="Low complexity" evidence="1">
    <location>
        <begin position="1"/>
        <end position="15"/>
    </location>
</feature>
<dbReference type="Proteomes" id="UP001320245">
    <property type="component" value="Unassembled WGS sequence"/>
</dbReference>
<dbReference type="PANTHER" id="PTHR14303">
    <property type="entry name" value="DNA POLYMERASE DELTA SUBUNIT 4"/>
    <property type="match status" value="1"/>
</dbReference>
<reference evidence="2 3" key="1">
    <citation type="journal article" date="2023" name="PLoS ONE">
        <title>Cytospora paraplurivora sp. nov. isolated from orchards with fruit tree decline syndrome in Ontario, Canada.</title>
        <authorList>
            <person name="Ilyukhin E."/>
            <person name="Nguyen H.D.T."/>
            <person name="Castle A.J."/>
            <person name="Ellouze W."/>
        </authorList>
    </citation>
    <scope>NUCLEOTIDE SEQUENCE [LARGE SCALE GENOMIC DNA]</scope>
    <source>
        <strain evidence="2 3">FDS-564</strain>
    </source>
</reference>
<keyword evidence="3" id="KW-1185">Reference proteome</keyword>